<name>A0A8J6XGA7_9CYAN</name>
<proteinExistence type="predicted"/>
<accession>A0A8J6XGA7</accession>
<dbReference type="AlphaFoldDB" id="A0A8J6XGA7"/>
<comment type="caution">
    <text evidence="1">The sequence shown here is derived from an EMBL/GenBank/DDBJ whole genome shotgun (WGS) entry which is preliminary data.</text>
</comment>
<sequence length="451" mass="51488">MTNFSINPQQMFFDFERLPTSAIILSPDEINQAVEFSSQINNSTYQWQTYLNVLALFAFEQWLKERDNSLSINREQCTVFQPAIANAISTVSNLQVGEFKLCLIATGSLTDEEVLITRAVVDLPEYLTHFYVLVEVLEEQECAVVQGFLSYQQLTERLVNVNLVPQEDWTYQLPLTWFEDNPDRLLLYLRCLEPEAIALPTVPPERAYNLSRIQDELTTLLPQLHSPELELWQVLNWEQGITVLTSPELLNWVYNLQIQQLPISNYQLAITNLSDLIKLLTQPALNVGRWLWDELDNLAQEFSWVLLPIAPATAMRSPGEEFTAIKSQLQQQGLEIPLQARAAFKDLLLAGFQLRLYAVTWQLLSESDPHLWTLLLVLGIPSGNNLPYNLKLRVSDQTGILVEQGINQESGGSYLFTRVVGSWDEKFIVSVSFMDGIELTLPPFTFYPGQN</sequence>
<protein>
    <submittedName>
        <fullName evidence="1">DUF1822 family protein</fullName>
    </submittedName>
</protein>
<organism evidence="1 2">
    <name type="scientific">Iningainema tapete BLCC-T55</name>
    <dbReference type="NCBI Taxonomy" id="2748662"/>
    <lineage>
        <taxon>Bacteria</taxon>
        <taxon>Bacillati</taxon>
        <taxon>Cyanobacteriota</taxon>
        <taxon>Cyanophyceae</taxon>
        <taxon>Nostocales</taxon>
        <taxon>Scytonemataceae</taxon>
        <taxon>Iningainema tapete</taxon>
    </lineage>
</organism>
<dbReference type="EMBL" id="JACXAE010000031">
    <property type="protein sequence ID" value="MBD2771957.1"/>
    <property type="molecule type" value="Genomic_DNA"/>
</dbReference>
<reference evidence="1" key="1">
    <citation type="submission" date="2020-09" db="EMBL/GenBank/DDBJ databases">
        <title>Iningainema tapete sp. nov. (Scytonemataceae, Cyanobacteria) from greenhouses in central Florida (USA) produces two types of nodularin with biosynthetic potential for microcystin-LR and anabaenopeptins.</title>
        <authorList>
            <person name="Berthold D.E."/>
            <person name="Lefler F.W."/>
            <person name="Huang I.-S."/>
            <person name="Abdulla H."/>
            <person name="Zimba P.V."/>
            <person name="Laughinghouse H.D. IV."/>
        </authorList>
    </citation>
    <scope>NUCLEOTIDE SEQUENCE</scope>
    <source>
        <strain evidence="1">BLCCT55</strain>
    </source>
</reference>
<gene>
    <name evidence="1" type="ORF">ICL16_07575</name>
</gene>
<evidence type="ECO:0000313" key="2">
    <source>
        <dbReference type="Proteomes" id="UP000629098"/>
    </source>
</evidence>
<dbReference type="RefSeq" id="WP_190826248.1">
    <property type="nucleotide sequence ID" value="NZ_CAWPPI010000031.1"/>
</dbReference>
<keyword evidence="2" id="KW-1185">Reference proteome</keyword>
<dbReference type="Proteomes" id="UP000629098">
    <property type="component" value="Unassembled WGS sequence"/>
</dbReference>
<dbReference type="InterPro" id="IPR014951">
    <property type="entry name" value="DUF1822"/>
</dbReference>
<dbReference type="Pfam" id="PF08852">
    <property type="entry name" value="DUF1822"/>
    <property type="match status" value="1"/>
</dbReference>
<evidence type="ECO:0000313" key="1">
    <source>
        <dbReference type="EMBL" id="MBD2771957.1"/>
    </source>
</evidence>